<comment type="caution">
    <text evidence="8">The sequence shown here is derived from an EMBL/GenBank/DDBJ whole genome shotgun (WGS) entry which is preliminary data.</text>
</comment>
<accession>A0A0R2DNZ3</accession>
<dbReference type="STRING" id="1423803.FD13_GL001924"/>
<feature type="binding site" evidence="6">
    <location>
        <position position="94"/>
    </location>
    <ligand>
        <name>Zn(2+)</name>
        <dbReference type="ChEBI" id="CHEBI:29105"/>
    </ligand>
</feature>
<dbReference type="GO" id="GO:0043590">
    <property type="term" value="C:bacterial nucleoid"/>
    <property type="evidence" value="ECO:0007669"/>
    <property type="project" value="UniProtKB-UniRule"/>
</dbReference>
<keyword evidence="9" id="KW-1185">Reference proteome</keyword>
<dbReference type="GO" id="GO:0008156">
    <property type="term" value="P:negative regulation of DNA replication"/>
    <property type="evidence" value="ECO:0007669"/>
    <property type="project" value="UniProtKB-UniRule"/>
</dbReference>
<dbReference type="HAMAP" id="MF_01159">
    <property type="entry name" value="YabA"/>
    <property type="match status" value="1"/>
</dbReference>
<comment type="subcellular location">
    <subcellularLocation>
        <location evidence="6">Cytoplasm</location>
        <location evidence="6">Nucleoid</location>
    </subcellularLocation>
    <text evidence="6">Localizes in tight foci, which correspond to the replisome at mid-cell throughout the cell cycle.</text>
</comment>
<gene>
    <name evidence="6" type="primary">yabA</name>
    <name evidence="8" type="ORF">FD13_GL001924</name>
</gene>
<evidence type="ECO:0000256" key="3">
    <source>
        <dbReference type="ARBA" id="ARBA00022723"/>
    </source>
</evidence>
<dbReference type="AlphaFoldDB" id="A0A0R2DNZ3"/>
<feature type="binding site" evidence="6">
    <location>
        <position position="111"/>
    </location>
    <ligand>
        <name>Zn(2+)</name>
        <dbReference type="ChEBI" id="CHEBI:29105"/>
    </ligand>
</feature>
<dbReference type="Proteomes" id="UP000051589">
    <property type="component" value="Unassembled WGS sequence"/>
</dbReference>
<sequence length="119" mass="14103">MTKEGHGLDKQAVYDQLKNLENQLQQTLSQFTDLQAELTQVFEQNAELEIENQHLRDLLRELQKSLPEDPQTPQGLSKSRQILEKLYEEGFHVCREFYGTRRKQDEECAFCLEVIYRDQ</sequence>
<feature type="binding site" evidence="6">
    <location>
        <position position="108"/>
    </location>
    <ligand>
        <name>Zn(2+)</name>
        <dbReference type="ChEBI" id="CHEBI:29105"/>
    </ligand>
</feature>
<dbReference type="OrthoDB" id="2112130at2"/>
<keyword evidence="7" id="KW-0175">Coiled coil</keyword>
<evidence type="ECO:0000313" key="8">
    <source>
        <dbReference type="EMBL" id="KRN02471.1"/>
    </source>
</evidence>
<evidence type="ECO:0000256" key="5">
    <source>
        <dbReference type="ARBA" id="ARBA00022880"/>
    </source>
</evidence>
<dbReference type="EMBL" id="AYZH01000007">
    <property type="protein sequence ID" value="KRN02471.1"/>
    <property type="molecule type" value="Genomic_DNA"/>
</dbReference>
<dbReference type="SUPFAM" id="SSF90257">
    <property type="entry name" value="Myosin rod fragments"/>
    <property type="match status" value="1"/>
</dbReference>
<keyword evidence="2 6" id="KW-0235">DNA replication</keyword>
<evidence type="ECO:0000256" key="6">
    <source>
        <dbReference type="HAMAP-Rule" id="MF_01159"/>
    </source>
</evidence>
<evidence type="ECO:0000313" key="9">
    <source>
        <dbReference type="Proteomes" id="UP000051589"/>
    </source>
</evidence>
<comment type="cofactor">
    <cofactor evidence="6">
        <name>Zn(2+)</name>
        <dbReference type="ChEBI" id="CHEBI:29105"/>
    </cofactor>
    <text evidence="6">Binds 1 zinc ion per subunit.</text>
</comment>
<keyword evidence="4 6" id="KW-0862">Zinc</keyword>
<keyword evidence="5 6" id="KW-0236">DNA replication inhibitor</keyword>
<reference evidence="8 9" key="1">
    <citation type="journal article" date="2015" name="Genome Announc.">
        <title>Expanding the biotechnology potential of lactobacilli through comparative genomics of 213 strains and associated genera.</title>
        <authorList>
            <person name="Sun Z."/>
            <person name="Harris H.M."/>
            <person name="McCann A."/>
            <person name="Guo C."/>
            <person name="Argimon S."/>
            <person name="Zhang W."/>
            <person name="Yang X."/>
            <person name="Jeffery I.B."/>
            <person name="Cooney J.C."/>
            <person name="Kagawa T.F."/>
            <person name="Liu W."/>
            <person name="Song Y."/>
            <person name="Salvetti E."/>
            <person name="Wrobel A."/>
            <person name="Rasinkangas P."/>
            <person name="Parkhill J."/>
            <person name="Rea M.C."/>
            <person name="O'Sullivan O."/>
            <person name="Ritari J."/>
            <person name="Douillard F.P."/>
            <person name="Paul Ross R."/>
            <person name="Yang R."/>
            <person name="Briner A.E."/>
            <person name="Felis G.E."/>
            <person name="de Vos W.M."/>
            <person name="Barrangou R."/>
            <person name="Klaenhammer T.R."/>
            <person name="Caufield P.W."/>
            <person name="Cui Y."/>
            <person name="Zhang H."/>
            <person name="O'Toole P.W."/>
        </authorList>
    </citation>
    <scope>NUCLEOTIDE SEQUENCE [LARGE SCALE GENOMIC DNA]</scope>
    <source>
        <strain evidence="8 9">DSM 21775</strain>
    </source>
</reference>
<evidence type="ECO:0000256" key="4">
    <source>
        <dbReference type="ARBA" id="ARBA00022833"/>
    </source>
</evidence>
<name>A0A0R2DNZ3_9LACO</name>
<comment type="function">
    <text evidence="6">Involved in control of chromosome replication initiation. Inhibits the cooperative binding of DnaA to the oriC region, thus negatively regulating initiation of chromosome replication. Inhibits the ability of DnaA-ATP to form a helix on DNA; does not disassemble preformed DnaA-DNA helices. Decreases the residence time of DnaA on the chromosome at its binding sites (oriC, replication forks and promoter-binding sites). Tethers DnaA to the replication machinery via the DNA polymerase beta sliding clamp subunit (dnaN). Associates with oriC and other DnaA targets on the chromosome in a DnaA-dependent manner.</text>
</comment>
<organism evidence="8 9">
    <name type="scientific">Levilactobacillus senmaizukei DSM 21775 = NBRC 103853</name>
    <dbReference type="NCBI Taxonomy" id="1423803"/>
    <lineage>
        <taxon>Bacteria</taxon>
        <taxon>Bacillati</taxon>
        <taxon>Bacillota</taxon>
        <taxon>Bacilli</taxon>
        <taxon>Lactobacillales</taxon>
        <taxon>Lactobacillaceae</taxon>
        <taxon>Levilactobacillus</taxon>
    </lineage>
</organism>
<comment type="subunit">
    <text evidence="6">Homotetramer. Interacts with both DnaA and DnaN, acting as a bridge between these two proteins.</text>
</comment>
<dbReference type="PATRIC" id="fig|1423803.3.peg.1982"/>
<comment type="similarity">
    <text evidence="6">Belongs to the YabA family.</text>
</comment>
<proteinExistence type="inferred from homology"/>
<keyword evidence="3 6" id="KW-0479">Metal-binding</keyword>
<feature type="binding site" evidence="6">
    <location>
        <position position="92"/>
    </location>
    <ligand>
        <name>Zn(2+)</name>
        <dbReference type="ChEBI" id="CHEBI:29105"/>
    </ligand>
</feature>
<dbReference type="GO" id="GO:0006260">
    <property type="term" value="P:DNA replication"/>
    <property type="evidence" value="ECO:0007669"/>
    <property type="project" value="UniProtKB-KW"/>
</dbReference>
<dbReference type="Pfam" id="PF06156">
    <property type="entry name" value="YabA"/>
    <property type="match status" value="1"/>
</dbReference>
<evidence type="ECO:0000256" key="2">
    <source>
        <dbReference type="ARBA" id="ARBA00022705"/>
    </source>
</evidence>
<dbReference type="GO" id="GO:0008270">
    <property type="term" value="F:zinc ion binding"/>
    <property type="evidence" value="ECO:0007669"/>
    <property type="project" value="UniProtKB-UniRule"/>
</dbReference>
<evidence type="ECO:0000256" key="1">
    <source>
        <dbReference type="ARBA" id="ARBA00022490"/>
    </source>
</evidence>
<feature type="coiled-coil region" evidence="7">
    <location>
        <begin position="10"/>
        <end position="65"/>
    </location>
</feature>
<dbReference type="PIRSF" id="PIRSF021439">
    <property type="entry name" value="DUF972"/>
    <property type="match status" value="1"/>
</dbReference>
<protein>
    <recommendedName>
        <fullName evidence="6">Replication initiation control protein YabA</fullName>
    </recommendedName>
</protein>
<dbReference type="InterPro" id="IPR010377">
    <property type="entry name" value="YabA"/>
</dbReference>
<evidence type="ECO:0000256" key="7">
    <source>
        <dbReference type="SAM" id="Coils"/>
    </source>
</evidence>
<keyword evidence="1 6" id="KW-0963">Cytoplasm</keyword>